<protein>
    <submittedName>
        <fullName evidence="1">Uncharacterized protein</fullName>
    </submittedName>
</protein>
<accession>A0A9Q0LJQ3</accession>
<dbReference type="AlphaFoldDB" id="A0A9Q0LJQ3"/>
<dbReference type="Proteomes" id="UP001149090">
    <property type="component" value="Unassembled WGS sequence"/>
</dbReference>
<evidence type="ECO:0000313" key="1">
    <source>
        <dbReference type="EMBL" id="KAJ5073906.1"/>
    </source>
</evidence>
<organism evidence="1 2">
    <name type="scientific">Anaeramoeba ignava</name>
    <name type="common">Anaerobic marine amoeba</name>
    <dbReference type="NCBI Taxonomy" id="1746090"/>
    <lineage>
        <taxon>Eukaryota</taxon>
        <taxon>Metamonada</taxon>
        <taxon>Anaeramoebidae</taxon>
        <taxon>Anaeramoeba</taxon>
    </lineage>
</organism>
<keyword evidence="2" id="KW-1185">Reference proteome</keyword>
<gene>
    <name evidence="1" type="ORF">M0811_08179</name>
</gene>
<comment type="caution">
    <text evidence="1">The sequence shown here is derived from an EMBL/GenBank/DDBJ whole genome shotgun (WGS) entry which is preliminary data.</text>
</comment>
<sequence length="188" mass="22278">MSKELLKISRSIKERIIPVFPVGNENISKIELKYNEQFNKRKGTLADPLIYITKLVNSAQTYDITTSLYFIYSKHFPLRENVLICNPKTTKSDIQNFFRIYRFYNTSNEISNFKLENINSNENQQDEYFPKFLFTVLFSDDLNKANSNVLIKTIHRKLTIQQNIHFFYCVPVIHLKSTICSRLFNKEK</sequence>
<dbReference type="EMBL" id="JAPDFW010000071">
    <property type="protein sequence ID" value="KAJ5073906.1"/>
    <property type="molecule type" value="Genomic_DNA"/>
</dbReference>
<name>A0A9Q0LJQ3_ANAIG</name>
<proteinExistence type="predicted"/>
<reference evidence="1" key="1">
    <citation type="submission" date="2022-10" db="EMBL/GenBank/DDBJ databases">
        <title>Novel sulphate-reducing endosymbionts in the free-living metamonad Anaeramoeba.</title>
        <authorList>
            <person name="Jerlstrom-Hultqvist J."/>
            <person name="Cepicka I."/>
            <person name="Gallot-Lavallee L."/>
            <person name="Salas-Leiva D."/>
            <person name="Curtis B.A."/>
            <person name="Zahonova K."/>
            <person name="Pipaliya S."/>
            <person name="Dacks J."/>
            <person name="Roger A.J."/>
        </authorList>
    </citation>
    <scope>NUCLEOTIDE SEQUENCE</scope>
    <source>
        <strain evidence="1">BMAN</strain>
    </source>
</reference>
<evidence type="ECO:0000313" key="2">
    <source>
        <dbReference type="Proteomes" id="UP001149090"/>
    </source>
</evidence>